<comment type="caution">
    <text evidence="10">The sequence shown here is derived from an EMBL/GenBank/DDBJ whole genome shotgun (WGS) entry which is preliminary data.</text>
</comment>
<gene>
    <name evidence="10" type="ORF">H109_01934</name>
</gene>
<comment type="catalytic activity">
    <reaction evidence="1">
        <text>a purine D-ribonucleoside + phosphate = a purine nucleobase + alpha-D-ribose 1-phosphate</text>
        <dbReference type="Rhea" id="RHEA:19805"/>
        <dbReference type="ChEBI" id="CHEBI:26386"/>
        <dbReference type="ChEBI" id="CHEBI:43474"/>
        <dbReference type="ChEBI" id="CHEBI:57720"/>
        <dbReference type="ChEBI" id="CHEBI:142355"/>
        <dbReference type="EC" id="2.4.2.1"/>
    </reaction>
</comment>
<evidence type="ECO:0000256" key="3">
    <source>
        <dbReference type="ARBA" id="ARBA00006751"/>
    </source>
</evidence>
<dbReference type="OrthoDB" id="10261782at2759"/>
<feature type="binding site" evidence="8">
    <location>
        <position position="252"/>
    </location>
    <ligand>
        <name>a purine D-ribonucleoside</name>
        <dbReference type="ChEBI" id="CHEBI:142355"/>
    </ligand>
</feature>
<dbReference type="PIRSF" id="PIRSF000477">
    <property type="entry name" value="PurNPase"/>
    <property type="match status" value="1"/>
</dbReference>
<comment type="similarity">
    <text evidence="3 7">Belongs to the PNP/MTAP phosphorylase family.</text>
</comment>
<dbReference type="NCBIfam" id="NF006054">
    <property type="entry name" value="PRK08202.1"/>
    <property type="match status" value="1"/>
</dbReference>
<evidence type="ECO:0000313" key="10">
    <source>
        <dbReference type="EMBL" id="KDB26262.1"/>
    </source>
</evidence>
<comment type="function">
    <text evidence="6">The purine nucleoside phosphorylases catalyze the phosphorolytic breakdown of the N-glycosidic bond in the beta-(deoxy)ribonucleoside molecules, with the formation of the corresponding free purine bases and pentose-1-phosphate. Cleaves guanosine and inosine.</text>
</comment>
<keyword evidence="5 7" id="KW-0808">Transferase</keyword>
<feature type="binding site" evidence="8">
    <location>
        <begin position="90"/>
        <end position="92"/>
    </location>
    <ligand>
        <name>phosphate</name>
        <dbReference type="ChEBI" id="CHEBI:43474"/>
    </ligand>
</feature>
<feature type="binding site" evidence="8">
    <location>
        <position position="210"/>
    </location>
    <ligand>
        <name>a purine D-ribonucleoside</name>
        <dbReference type="ChEBI" id="CHEBI:142355"/>
    </ligand>
</feature>
<organism evidence="10 11">
    <name type="scientific">Trichophyton interdigitale (strain MR816)</name>
    <dbReference type="NCBI Taxonomy" id="1215338"/>
    <lineage>
        <taxon>Eukaryota</taxon>
        <taxon>Fungi</taxon>
        <taxon>Dikarya</taxon>
        <taxon>Ascomycota</taxon>
        <taxon>Pezizomycotina</taxon>
        <taxon>Eurotiomycetes</taxon>
        <taxon>Eurotiomycetidae</taxon>
        <taxon>Onygenales</taxon>
        <taxon>Arthrodermataceae</taxon>
        <taxon>Trichophyton</taxon>
    </lineage>
</organism>
<keyword evidence="11" id="KW-1185">Reference proteome</keyword>
<evidence type="ECO:0000313" key="11">
    <source>
        <dbReference type="Proteomes" id="UP000024533"/>
    </source>
</evidence>
<reference evidence="10 11" key="1">
    <citation type="submission" date="2014-02" db="EMBL/GenBank/DDBJ databases">
        <title>The Genome Sequence of Trichophyton interdigitale MR816.</title>
        <authorList>
            <consortium name="The Broad Institute Genomics Platform"/>
            <person name="Cuomo C.A."/>
            <person name="White T.C."/>
            <person name="Graser Y."/>
            <person name="Martinez-Rossi N."/>
            <person name="Heitman J."/>
            <person name="Young S.K."/>
            <person name="Zeng Q."/>
            <person name="Gargeya S."/>
            <person name="Abouelleil A."/>
            <person name="Alvarado L."/>
            <person name="Chapman S.B."/>
            <person name="Gainer-Dewar J."/>
            <person name="Goldberg J."/>
            <person name="Griggs A."/>
            <person name="Gujja S."/>
            <person name="Hansen M."/>
            <person name="Howarth C."/>
            <person name="Imamovic A."/>
            <person name="Larimer J."/>
            <person name="Martinez D."/>
            <person name="Murphy C."/>
            <person name="Pearson M.D."/>
            <person name="Persinoti G."/>
            <person name="Poon T."/>
            <person name="Priest M."/>
            <person name="Roberts A.D."/>
            <person name="Saif S."/>
            <person name="Shea T.D."/>
            <person name="Sykes S.N."/>
            <person name="Wortman J."/>
            <person name="Nusbaum C."/>
            <person name="Birren B."/>
        </authorList>
    </citation>
    <scope>NUCLEOTIDE SEQUENCE [LARGE SCALE GENOMIC DNA]</scope>
    <source>
        <strain evidence="10 11">MR816</strain>
    </source>
</reference>
<feature type="binding site" evidence="8">
    <location>
        <position position="69"/>
    </location>
    <ligand>
        <name>phosphate</name>
        <dbReference type="ChEBI" id="CHEBI:43474"/>
    </ligand>
</feature>
<evidence type="ECO:0000256" key="2">
    <source>
        <dbReference type="ARBA" id="ARBA00005058"/>
    </source>
</evidence>
<dbReference type="Gene3D" id="3.40.50.1580">
    <property type="entry name" value="Nucleoside phosphorylase domain"/>
    <property type="match status" value="1"/>
</dbReference>
<dbReference type="InterPro" id="IPR011270">
    <property type="entry name" value="Pur_Nuc_Pase_Ino/Guo-sp"/>
</dbReference>
<dbReference type="STRING" id="1215338.A0A059JFM0"/>
<evidence type="ECO:0000256" key="7">
    <source>
        <dbReference type="PIRNR" id="PIRNR000477"/>
    </source>
</evidence>
<dbReference type="InterPro" id="IPR035994">
    <property type="entry name" value="Nucleoside_phosphorylase_sf"/>
</dbReference>
<dbReference type="SUPFAM" id="SSF53167">
    <property type="entry name" value="Purine and uridine phosphorylases"/>
    <property type="match status" value="1"/>
</dbReference>
<dbReference type="CDD" id="cd09009">
    <property type="entry name" value="PNP-EcPNPII_like"/>
    <property type="match status" value="1"/>
</dbReference>
<dbReference type="NCBIfam" id="TIGR01697">
    <property type="entry name" value="PNPH-PUNA-XAPA"/>
    <property type="match status" value="1"/>
</dbReference>
<dbReference type="OMA" id="EGVYAQF"/>
<dbReference type="GO" id="GO:0005737">
    <property type="term" value="C:cytoplasm"/>
    <property type="evidence" value="ECO:0007669"/>
    <property type="project" value="TreeGrafter"/>
</dbReference>
<evidence type="ECO:0000256" key="4">
    <source>
        <dbReference type="ARBA" id="ARBA00022676"/>
    </source>
</evidence>
<dbReference type="Proteomes" id="UP000024533">
    <property type="component" value="Unassembled WGS sequence"/>
</dbReference>
<protein>
    <recommendedName>
        <fullName evidence="7">Purine nucleoside phosphorylase</fullName>
        <ecNumber evidence="7">2.4.2.1</ecNumber>
    </recommendedName>
    <alternativeName>
        <fullName evidence="7">Inosine-guanosine phosphorylase</fullName>
    </alternativeName>
</protein>
<feature type="binding site" evidence="8">
    <location>
        <position position="36"/>
    </location>
    <ligand>
        <name>phosphate</name>
        <dbReference type="ChEBI" id="CHEBI:43474"/>
    </ligand>
</feature>
<dbReference type="NCBIfam" id="TIGR01700">
    <property type="entry name" value="PNPH"/>
    <property type="match status" value="1"/>
</dbReference>
<evidence type="ECO:0000259" key="9">
    <source>
        <dbReference type="Pfam" id="PF01048"/>
    </source>
</evidence>
<dbReference type="InterPro" id="IPR011268">
    <property type="entry name" value="Purine_phosphorylase"/>
</dbReference>
<evidence type="ECO:0000256" key="5">
    <source>
        <dbReference type="ARBA" id="ARBA00022679"/>
    </source>
</evidence>
<accession>A0A059JFM0</accession>
<dbReference type="AlphaFoldDB" id="A0A059JFM0"/>
<dbReference type="InterPro" id="IPR000845">
    <property type="entry name" value="Nucleoside_phosphorylase_d"/>
</dbReference>
<dbReference type="Pfam" id="PF01048">
    <property type="entry name" value="PNP_UDP_1"/>
    <property type="match status" value="1"/>
</dbReference>
<evidence type="ECO:0000256" key="6">
    <source>
        <dbReference type="ARBA" id="ARBA00058131"/>
    </source>
</evidence>
<dbReference type="PANTHER" id="PTHR11904">
    <property type="entry name" value="METHYLTHIOADENOSINE/PURINE NUCLEOSIDE PHOSPHORYLASE"/>
    <property type="match status" value="1"/>
</dbReference>
<evidence type="ECO:0000256" key="8">
    <source>
        <dbReference type="PIRSR" id="PIRSR000477-2"/>
    </source>
</evidence>
<dbReference type="EC" id="2.4.2.1" evidence="7"/>
<dbReference type="GO" id="GO:0009116">
    <property type="term" value="P:nucleoside metabolic process"/>
    <property type="evidence" value="ECO:0007669"/>
    <property type="project" value="InterPro"/>
</dbReference>
<dbReference type="EMBL" id="AOKY01000146">
    <property type="protein sequence ID" value="KDB26262.1"/>
    <property type="molecule type" value="Genomic_DNA"/>
</dbReference>
<dbReference type="HOGENOM" id="CLU_054456_1_2_1"/>
<proteinExistence type="inferred from homology"/>
<dbReference type="FunFam" id="3.40.50.1580:FF:000004">
    <property type="entry name" value="Purine nucleoside phosphorylase"/>
    <property type="match status" value="1"/>
</dbReference>
<sequence>MAEASVFEQAQAAVEYLRPQLPEAFQKPRVAIICGSGLGGLADTIDAKTKCEFDYGSIPNFPRSTVPGHLGKLVFGYLGSKIPAVLMVGRAHFYEGHSMQKVTLPVRIFKLLGVETVVVTNACGGLNPDYVVGDVVILNDHLFLAGVSGAHPLRGPNAEEFGTRFPPLSDAYDLELRRTAHRAWKKVVPAESKRRIHEGVYAYCSGPSFETRAECRMMRMLGADTVGMSTVPEIIVARHCGMKVLALSLVTNNCVLSPAPRGDDHLLQKSTAEELNVIVDEGKANHEEVLEAGREAASDMQKLVSQAVEDMFAQ</sequence>
<evidence type="ECO:0000256" key="1">
    <source>
        <dbReference type="ARBA" id="ARBA00000755"/>
    </source>
</evidence>
<keyword evidence="4 7" id="KW-0328">Glycosyltransferase</keyword>
<feature type="binding site" evidence="8">
    <location>
        <position position="229"/>
    </location>
    <ligand>
        <name>phosphate</name>
        <dbReference type="ChEBI" id="CHEBI:43474"/>
    </ligand>
</feature>
<name>A0A059JFM0_TRIIM</name>
<dbReference type="UniPathway" id="UPA00606"/>
<feature type="domain" description="Nucleoside phosphorylase" evidence="9">
    <location>
        <begin position="29"/>
        <end position="308"/>
    </location>
</feature>
<dbReference type="PANTHER" id="PTHR11904:SF9">
    <property type="entry name" value="PURINE NUCLEOSIDE PHOSPHORYLASE-RELATED"/>
    <property type="match status" value="1"/>
</dbReference>
<feature type="binding site" evidence="8">
    <location>
        <position position="122"/>
    </location>
    <ligand>
        <name>phosphate</name>
        <dbReference type="ChEBI" id="CHEBI:43474"/>
    </ligand>
</feature>
<dbReference type="GO" id="GO:0004731">
    <property type="term" value="F:purine-nucleoside phosphorylase activity"/>
    <property type="evidence" value="ECO:0007669"/>
    <property type="project" value="UniProtKB-EC"/>
</dbReference>
<comment type="pathway">
    <text evidence="2 7">Purine metabolism; purine nucleoside salvage.</text>
</comment>